<evidence type="ECO:0000259" key="1">
    <source>
        <dbReference type="Pfam" id="PF08241"/>
    </source>
</evidence>
<comment type="caution">
    <text evidence="2">The sequence shown here is derived from an EMBL/GenBank/DDBJ whole genome shotgun (WGS) entry which is preliminary data.</text>
</comment>
<evidence type="ECO:0000313" key="3">
    <source>
        <dbReference type="Proteomes" id="UP001501747"/>
    </source>
</evidence>
<proteinExistence type="predicted"/>
<accession>A0ABP7SW92</accession>
<keyword evidence="2" id="KW-0808">Transferase</keyword>
<dbReference type="GO" id="GO:0032259">
    <property type="term" value="P:methylation"/>
    <property type="evidence" value="ECO:0007669"/>
    <property type="project" value="UniProtKB-KW"/>
</dbReference>
<reference evidence="3" key="1">
    <citation type="journal article" date="2019" name="Int. J. Syst. Evol. Microbiol.">
        <title>The Global Catalogue of Microorganisms (GCM) 10K type strain sequencing project: providing services to taxonomists for standard genome sequencing and annotation.</title>
        <authorList>
            <consortium name="The Broad Institute Genomics Platform"/>
            <consortium name="The Broad Institute Genome Sequencing Center for Infectious Disease"/>
            <person name="Wu L."/>
            <person name="Ma J."/>
        </authorList>
    </citation>
    <scope>NUCLEOTIDE SEQUENCE [LARGE SCALE GENOMIC DNA]</scope>
    <source>
        <strain evidence="3">JCM 17342</strain>
    </source>
</reference>
<sequence>MGDGASTRRSYDLVADRYASELRDELRRKPLDRAMLDAFTELTMSGTVLDVGCGPGHVAEYLSARGVRALGTDLSPAMCANASVPTFAADMTALPVRADALTGLVSLYAVIHLDAVQRAAAYKEFARVLRSGGHALISFHISDSDVPVGGEKRLSDWWGHGVDLTFRFLDPVEESRMLAEAGLEVIARLDRGPHPDVEHPSQRCSLLVLRP</sequence>
<organism evidence="2 3">
    <name type="scientific">Allokutzneria multivorans</name>
    <dbReference type="NCBI Taxonomy" id="1142134"/>
    <lineage>
        <taxon>Bacteria</taxon>
        <taxon>Bacillati</taxon>
        <taxon>Actinomycetota</taxon>
        <taxon>Actinomycetes</taxon>
        <taxon>Pseudonocardiales</taxon>
        <taxon>Pseudonocardiaceae</taxon>
        <taxon>Allokutzneria</taxon>
    </lineage>
</organism>
<evidence type="ECO:0000313" key="2">
    <source>
        <dbReference type="EMBL" id="GAA4016954.1"/>
    </source>
</evidence>
<gene>
    <name evidence="2" type="ORF">GCM10022247_45190</name>
</gene>
<dbReference type="EMBL" id="BAABAL010000017">
    <property type="protein sequence ID" value="GAA4016954.1"/>
    <property type="molecule type" value="Genomic_DNA"/>
</dbReference>
<name>A0ABP7SW92_9PSEU</name>
<dbReference type="Proteomes" id="UP001501747">
    <property type="component" value="Unassembled WGS sequence"/>
</dbReference>
<dbReference type="Pfam" id="PF08241">
    <property type="entry name" value="Methyltransf_11"/>
    <property type="match status" value="1"/>
</dbReference>
<dbReference type="Gene3D" id="3.40.50.150">
    <property type="entry name" value="Vaccinia Virus protein VP39"/>
    <property type="match status" value="1"/>
</dbReference>
<keyword evidence="2" id="KW-0489">Methyltransferase</keyword>
<dbReference type="InterPro" id="IPR050508">
    <property type="entry name" value="Methyltransf_Superfamily"/>
</dbReference>
<protein>
    <submittedName>
        <fullName evidence="2">Class I SAM-dependent methyltransferase</fullName>
    </submittedName>
</protein>
<dbReference type="RefSeq" id="WP_344877922.1">
    <property type="nucleotide sequence ID" value="NZ_BAABAL010000017.1"/>
</dbReference>
<dbReference type="PANTHER" id="PTHR42912">
    <property type="entry name" value="METHYLTRANSFERASE"/>
    <property type="match status" value="1"/>
</dbReference>
<dbReference type="InterPro" id="IPR013216">
    <property type="entry name" value="Methyltransf_11"/>
</dbReference>
<dbReference type="SUPFAM" id="SSF53335">
    <property type="entry name" value="S-adenosyl-L-methionine-dependent methyltransferases"/>
    <property type="match status" value="1"/>
</dbReference>
<keyword evidence="3" id="KW-1185">Reference proteome</keyword>
<feature type="domain" description="Methyltransferase type 11" evidence="1">
    <location>
        <begin position="49"/>
        <end position="137"/>
    </location>
</feature>
<dbReference type="GO" id="GO:0008168">
    <property type="term" value="F:methyltransferase activity"/>
    <property type="evidence" value="ECO:0007669"/>
    <property type="project" value="UniProtKB-KW"/>
</dbReference>
<dbReference type="InterPro" id="IPR029063">
    <property type="entry name" value="SAM-dependent_MTases_sf"/>
</dbReference>
<dbReference type="CDD" id="cd02440">
    <property type="entry name" value="AdoMet_MTases"/>
    <property type="match status" value="1"/>
</dbReference>